<dbReference type="Proteomes" id="UP000287746">
    <property type="component" value="Unassembled WGS sequence"/>
</dbReference>
<gene>
    <name evidence="1" type="ORF">DAH66_09745</name>
</gene>
<proteinExistence type="predicted"/>
<accession>A0A430G477</accession>
<reference evidence="2" key="1">
    <citation type="submission" date="2018-07" db="EMBL/GenBank/DDBJ databases">
        <title>Genomic and Epidemiologic Investigation of an Indolent Hospital Outbreak.</title>
        <authorList>
            <person name="Johnson R.C."/>
            <person name="Deming C."/>
            <person name="Conlan S."/>
            <person name="Zellmer C.J."/>
            <person name="Michelin A.V."/>
            <person name="Lee-Lin S.-Q."/>
            <person name="Thomas P.J."/>
            <person name="Park M."/>
            <person name="Weingarten R.A."/>
            <person name="Less J."/>
            <person name="Dekker J.P."/>
            <person name="Frank K.M."/>
            <person name="Musser K.A."/>
            <person name="Mcquiston J.R."/>
            <person name="Henderson D.K."/>
            <person name="Lau A.F."/>
            <person name="Palmore T.N."/>
            <person name="Segre J.A."/>
        </authorList>
    </citation>
    <scope>NUCLEOTIDE SEQUENCE [LARGE SCALE GENOMIC DNA]</scope>
    <source>
        <strain evidence="2">SK-CDC1_0717</strain>
    </source>
</reference>
<organism evidence="1 2">
    <name type="scientific">Sphingomonas koreensis</name>
    <dbReference type="NCBI Taxonomy" id="93064"/>
    <lineage>
        <taxon>Bacteria</taxon>
        <taxon>Pseudomonadati</taxon>
        <taxon>Pseudomonadota</taxon>
        <taxon>Alphaproteobacteria</taxon>
        <taxon>Sphingomonadales</taxon>
        <taxon>Sphingomonadaceae</taxon>
        <taxon>Sphingomonas</taxon>
    </lineage>
</organism>
<evidence type="ECO:0000313" key="2">
    <source>
        <dbReference type="Proteomes" id="UP000287746"/>
    </source>
</evidence>
<name>A0A430G477_9SPHN</name>
<dbReference type="AlphaFoldDB" id="A0A430G477"/>
<dbReference type="EMBL" id="QQYZ01000007">
    <property type="protein sequence ID" value="RSY85966.1"/>
    <property type="molecule type" value="Genomic_DNA"/>
</dbReference>
<comment type="caution">
    <text evidence="1">The sequence shown here is derived from an EMBL/GenBank/DDBJ whole genome shotgun (WGS) entry which is preliminary data.</text>
</comment>
<evidence type="ECO:0000313" key="1">
    <source>
        <dbReference type="EMBL" id="RSY85966.1"/>
    </source>
</evidence>
<protein>
    <submittedName>
        <fullName evidence="1">Uncharacterized protein</fullName>
    </submittedName>
</protein>
<sequence length="134" mass="15018">MSEFEHVTTDAAVAVHEAAADVFDALLHEMRELSRKKPDATMSATKVKLVNSVLGDLLGNLEKEPEGKYLGVLEDESLPQVSDALLMMAQFKAALDAFEARYRRYISGKRYWITKETLAAWDAEDADPDEDRAR</sequence>
<dbReference type="RefSeq" id="WP_126004356.1">
    <property type="nucleotide sequence ID" value="NZ_QQYZ01000007.1"/>
</dbReference>